<keyword evidence="3" id="KW-1185">Reference proteome</keyword>
<protein>
    <submittedName>
        <fullName evidence="2">Uncharacterized protein</fullName>
    </submittedName>
</protein>
<dbReference type="Proteomes" id="UP000383932">
    <property type="component" value="Unassembled WGS sequence"/>
</dbReference>
<evidence type="ECO:0000256" key="1">
    <source>
        <dbReference type="SAM" id="MobiDB-lite"/>
    </source>
</evidence>
<reference evidence="2 3" key="1">
    <citation type="journal article" date="2019" name="Fungal Biol. Biotechnol.">
        <title>Draft genome sequence of fastidious pathogen Ceratobasidium theobromae, which causes vascular-streak dieback in Theobroma cacao.</title>
        <authorList>
            <person name="Ali S.S."/>
            <person name="Asman A."/>
            <person name="Shao J."/>
            <person name="Firmansyah A.P."/>
            <person name="Susilo A.W."/>
            <person name="Rosmana A."/>
            <person name="McMahon P."/>
            <person name="Junaid M."/>
            <person name="Guest D."/>
            <person name="Kheng T.Y."/>
            <person name="Meinhardt L.W."/>
            <person name="Bailey B.A."/>
        </authorList>
    </citation>
    <scope>NUCLEOTIDE SEQUENCE [LARGE SCALE GENOMIC DNA]</scope>
    <source>
        <strain evidence="2 3">CT2</strain>
    </source>
</reference>
<feature type="region of interest" description="Disordered" evidence="1">
    <location>
        <begin position="47"/>
        <end position="84"/>
    </location>
</feature>
<name>A0A5N5Q8G8_9AGAM</name>
<evidence type="ECO:0000313" key="2">
    <source>
        <dbReference type="EMBL" id="KAB5587793.1"/>
    </source>
</evidence>
<comment type="caution">
    <text evidence="2">The sequence shown here is derived from an EMBL/GenBank/DDBJ whole genome shotgun (WGS) entry which is preliminary data.</text>
</comment>
<gene>
    <name evidence="2" type="ORF">CTheo_8765</name>
</gene>
<sequence>MIVAPILAAGATIAGVTDVPPLAAPISSSIPPSMSCVSLLPAQFEGPASPVAGGRTSSNSNIPSRSSGPSTSISPPSGTKLGRCPTTHASAAYLLVDVPFPESTPAIHNPFRSLA</sequence>
<dbReference type="AlphaFoldDB" id="A0A5N5Q8G8"/>
<accession>A0A5N5Q8G8</accession>
<organism evidence="2 3">
    <name type="scientific">Ceratobasidium theobromae</name>
    <dbReference type="NCBI Taxonomy" id="1582974"/>
    <lineage>
        <taxon>Eukaryota</taxon>
        <taxon>Fungi</taxon>
        <taxon>Dikarya</taxon>
        <taxon>Basidiomycota</taxon>
        <taxon>Agaricomycotina</taxon>
        <taxon>Agaricomycetes</taxon>
        <taxon>Cantharellales</taxon>
        <taxon>Ceratobasidiaceae</taxon>
        <taxon>Ceratobasidium</taxon>
    </lineage>
</organism>
<proteinExistence type="predicted"/>
<evidence type="ECO:0000313" key="3">
    <source>
        <dbReference type="Proteomes" id="UP000383932"/>
    </source>
</evidence>
<dbReference type="EMBL" id="SSOP01000777">
    <property type="protein sequence ID" value="KAB5587793.1"/>
    <property type="molecule type" value="Genomic_DNA"/>
</dbReference>
<feature type="compositionally biased region" description="Low complexity" evidence="1">
    <location>
        <begin position="55"/>
        <end position="78"/>
    </location>
</feature>